<accession>A0A384K002</accession>
<organism evidence="1 2">
    <name type="scientific">Botryotinia fuckeliana (strain B05.10)</name>
    <name type="common">Noble rot fungus</name>
    <name type="synonym">Botrytis cinerea</name>
    <dbReference type="NCBI Taxonomy" id="332648"/>
    <lineage>
        <taxon>Eukaryota</taxon>
        <taxon>Fungi</taxon>
        <taxon>Dikarya</taxon>
        <taxon>Ascomycota</taxon>
        <taxon>Pezizomycotina</taxon>
        <taxon>Leotiomycetes</taxon>
        <taxon>Helotiales</taxon>
        <taxon>Sclerotiniaceae</taxon>
        <taxon>Botrytis</taxon>
    </lineage>
</organism>
<proteinExistence type="predicted"/>
<protein>
    <submittedName>
        <fullName evidence="1">Uncharacterized protein</fullName>
    </submittedName>
</protein>
<sequence length="416" mass="48203">MSSSDRNANLILKSSESSNLTFASTIKRSEPSTFLSLPTELIQNLFKRLLERAQEKSSRFSNYGIQPRHIKDALNMLSISKYVRSTCLPEFYREIRISITLDLEGDEYLGYPEIYESEGGWIEKVEAADFSFETIPDPNWHEQTPDLGKNNRQRLDKFLVHHGSQISRIKLNITNIGNCDGSLLSTDDGSYRLFKVRIKKVIEQLLGNGEGETPRTKKILEFRLCVQPDREYPIPEDEDYDPYTFECVCLNILMPFLEPLREHLDSEQCAKLDWNGVYVLKTTDINCGIFSYKNISFVGDMIVDLVQEEKNARCQWSKEQLLRGIGIDTALVSFPVEGNEDQWISFWRNKRGANPYRLACVNFLYPRGIAQALTTHPVDFQWVLKILESSSLKWDIHEIRLTLDLLRERRKHCLEN</sequence>
<dbReference type="GeneID" id="5431690"/>
<dbReference type="KEGG" id="bfu:BCIN_12g06250"/>
<dbReference type="OrthoDB" id="3520858at2759"/>
<dbReference type="EMBL" id="CP009816">
    <property type="protein sequence ID" value="ATZ56092.1"/>
    <property type="molecule type" value="Genomic_DNA"/>
</dbReference>
<reference evidence="1 2" key="2">
    <citation type="journal article" date="2012" name="Eukaryot. Cell">
        <title>Genome update of Botrytis cinerea strains B05.10 and T4.</title>
        <authorList>
            <person name="Staats M."/>
            <person name="van Kan J.A."/>
        </authorList>
    </citation>
    <scope>NUCLEOTIDE SEQUENCE [LARGE SCALE GENOMIC DNA]</scope>
    <source>
        <strain evidence="1 2">B05.10</strain>
    </source>
</reference>
<evidence type="ECO:0000313" key="1">
    <source>
        <dbReference type="EMBL" id="ATZ56092.1"/>
    </source>
</evidence>
<dbReference type="Proteomes" id="UP000001798">
    <property type="component" value="Chromosome 12"/>
</dbReference>
<reference evidence="1 2" key="1">
    <citation type="journal article" date="2011" name="PLoS Genet.">
        <title>Genomic analysis of the necrotrophic fungal pathogens Sclerotinia sclerotiorum and Botrytis cinerea.</title>
        <authorList>
            <person name="Amselem J."/>
            <person name="Cuomo C.A."/>
            <person name="van Kan J.A."/>
            <person name="Viaud M."/>
            <person name="Benito E.P."/>
            <person name="Couloux A."/>
            <person name="Coutinho P.M."/>
            <person name="de Vries R.P."/>
            <person name="Dyer P.S."/>
            <person name="Fillinger S."/>
            <person name="Fournier E."/>
            <person name="Gout L."/>
            <person name="Hahn M."/>
            <person name="Kohn L."/>
            <person name="Lapalu N."/>
            <person name="Plummer K.M."/>
            <person name="Pradier J.M."/>
            <person name="Quevillon E."/>
            <person name="Sharon A."/>
            <person name="Simon A."/>
            <person name="ten Have A."/>
            <person name="Tudzynski B."/>
            <person name="Tudzynski P."/>
            <person name="Wincker P."/>
            <person name="Andrew M."/>
            <person name="Anthouard V."/>
            <person name="Beever R.E."/>
            <person name="Beffa R."/>
            <person name="Benoit I."/>
            <person name="Bouzid O."/>
            <person name="Brault B."/>
            <person name="Chen Z."/>
            <person name="Choquer M."/>
            <person name="Collemare J."/>
            <person name="Cotton P."/>
            <person name="Danchin E.G."/>
            <person name="Da Silva C."/>
            <person name="Gautier A."/>
            <person name="Giraud C."/>
            <person name="Giraud T."/>
            <person name="Gonzalez C."/>
            <person name="Grossetete S."/>
            <person name="Guldener U."/>
            <person name="Henrissat B."/>
            <person name="Howlett B.J."/>
            <person name="Kodira C."/>
            <person name="Kretschmer M."/>
            <person name="Lappartient A."/>
            <person name="Leroch M."/>
            <person name="Levis C."/>
            <person name="Mauceli E."/>
            <person name="Neuveglise C."/>
            <person name="Oeser B."/>
            <person name="Pearson M."/>
            <person name="Poulain J."/>
            <person name="Poussereau N."/>
            <person name="Quesneville H."/>
            <person name="Rascle C."/>
            <person name="Schumacher J."/>
            <person name="Segurens B."/>
            <person name="Sexton A."/>
            <person name="Silva E."/>
            <person name="Sirven C."/>
            <person name="Soanes D.M."/>
            <person name="Talbot N.J."/>
            <person name="Templeton M."/>
            <person name="Yandava C."/>
            <person name="Yarden O."/>
            <person name="Zeng Q."/>
            <person name="Rollins J.A."/>
            <person name="Lebrun M.H."/>
            <person name="Dickman M."/>
        </authorList>
    </citation>
    <scope>NUCLEOTIDE SEQUENCE [LARGE SCALE GENOMIC DNA]</scope>
    <source>
        <strain evidence="1 2">B05.10</strain>
    </source>
</reference>
<reference evidence="1 2" key="3">
    <citation type="journal article" date="2017" name="Mol. Plant Pathol.">
        <title>A gapless genome sequence of the fungus Botrytis cinerea.</title>
        <authorList>
            <person name="Van Kan J.A."/>
            <person name="Stassen J.H."/>
            <person name="Mosbach A."/>
            <person name="Van Der Lee T.A."/>
            <person name="Faino L."/>
            <person name="Farmer A.D."/>
            <person name="Papasotiriou D.G."/>
            <person name="Zhou S."/>
            <person name="Seidl M.F."/>
            <person name="Cottam E."/>
            <person name="Edel D."/>
            <person name="Hahn M."/>
            <person name="Schwartz D.C."/>
            <person name="Dietrich R.A."/>
            <person name="Widdison S."/>
            <person name="Scalliet G."/>
        </authorList>
    </citation>
    <scope>NUCLEOTIDE SEQUENCE [LARGE SCALE GENOMIC DNA]</scope>
    <source>
        <strain evidence="1 2">B05.10</strain>
    </source>
</reference>
<gene>
    <name evidence="1" type="ORF">BCIN_12g06250</name>
</gene>
<evidence type="ECO:0000313" key="2">
    <source>
        <dbReference type="Proteomes" id="UP000001798"/>
    </source>
</evidence>
<dbReference type="VEuPathDB" id="FungiDB:Bcin12g06250"/>
<dbReference type="RefSeq" id="XP_001551187.2">
    <property type="nucleotide sequence ID" value="XM_001551137.2"/>
</dbReference>
<keyword evidence="2" id="KW-1185">Reference proteome</keyword>
<name>A0A384K002_BOTFB</name>
<dbReference type="AlphaFoldDB" id="A0A384K002"/>